<dbReference type="Proteomes" id="UP000199620">
    <property type="component" value="Chromosome I"/>
</dbReference>
<accession>A0ABY0W8D9</accession>
<sequence>MRTTRNVPGAKPCVLECASVYVGDKVFAPHVWHYVPELPPSGFFCLGMARHFTLDISNFKLVHPISHRFAEADMTMDTWTVFRRGGMLALLLLLEGCGLNSVRPLPAGRPIRDNSAVLVYGVGIESKWRAQLCSLQLDEYDIERQVATGNCYRFNHADAVFPGMPGPIHYFAFEVPAGRYIYSAFNSGCEADVRRQAYAAPAGRIVFVGNFVYGKDKRLALRRDLATFERQRDTVLPELKGKVTLAQAMQVKPAGMFIWAP</sequence>
<protein>
    <submittedName>
        <fullName evidence="1">Uncharacterized protein</fullName>
    </submittedName>
</protein>
<reference evidence="1 2" key="1">
    <citation type="submission" date="2016-10" db="EMBL/GenBank/DDBJ databases">
        <authorList>
            <person name="Varghese N."/>
            <person name="Submissions S."/>
        </authorList>
    </citation>
    <scope>NUCLEOTIDE SEQUENCE [LARGE SCALE GENOMIC DNA]</scope>
    <source>
        <strain evidence="1 2">BS2771</strain>
    </source>
</reference>
<gene>
    <name evidence="1" type="ORF">SAMN04490181_0684</name>
</gene>
<evidence type="ECO:0000313" key="1">
    <source>
        <dbReference type="EMBL" id="SDU86234.1"/>
    </source>
</evidence>
<organism evidence="1 2">
    <name type="scientific">Pseudomonas brenneri</name>
    <dbReference type="NCBI Taxonomy" id="129817"/>
    <lineage>
        <taxon>Bacteria</taxon>
        <taxon>Pseudomonadati</taxon>
        <taxon>Pseudomonadota</taxon>
        <taxon>Gammaproteobacteria</taxon>
        <taxon>Pseudomonadales</taxon>
        <taxon>Pseudomonadaceae</taxon>
        <taxon>Pseudomonas</taxon>
    </lineage>
</organism>
<proteinExistence type="predicted"/>
<evidence type="ECO:0000313" key="2">
    <source>
        <dbReference type="Proteomes" id="UP000199620"/>
    </source>
</evidence>
<name>A0ABY0W8D9_9PSED</name>
<dbReference type="EMBL" id="LT629800">
    <property type="protein sequence ID" value="SDU86234.1"/>
    <property type="molecule type" value="Genomic_DNA"/>
</dbReference>
<keyword evidence="2" id="KW-1185">Reference proteome</keyword>